<proteinExistence type="predicted"/>
<dbReference type="Proteomes" id="UP000494105">
    <property type="component" value="Unassembled WGS sequence"/>
</dbReference>
<name>A0A6S7DS08_9BURK</name>
<dbReference type="RefSeq" id="WP_175127878.1">
    <property type="nucleotide sequence ID" value="NZ_CADILD010000001.1"/>
</dbReference>
<dbReference type="AlphaFoldDB" id="A0A6S7DS08"/>
<gene>
    <name evidence="1" type="ORF">LMG1861_01034</name>
</gene>
<organism evidence="1 2">
    <name type="scientific">Achromobacter piechaudii</name>
    <dbReference type="NCBI Taxonomy" id="72556"/>
    <lineage>
        <taxon>Bacteria</taxon>
        <taxon>Pseudomonadati</taxon>
        <taxon>Pseudomonadota</taxon>
        <taxon>Betaproteobacteria</taxon>
        <taxon>Burkholderiales</taxon>
        <taxon>Alcaligenaceae</taxon>
        <taxon>Achromobacter</taxon>
    </lineage>
</organism>
<protein>
    <submittedName>
        <fullName evidence="1">Uncharacterized protein</fullName>
    </submittedName>
</protein>
<dbReference type="EMBL" id="CADILD010000001">
    <property type="protein sequence ID" value="CAB3836130.1"/>
    <property type="molecule type" value="Genomic_DNA"/>
</dbReference>
<evidence type="ECO:0000313" key="2">
    <source>
        <dbReference type="Proteomes" id="UP000494105"/>
    </source>
</evidence>
<reference evidence="1 2" key="1">
    <citation type="submission" date="2020-04" db="EMBL/GenBank/DDBJ databases">
        <authorList>
            <person name="De Canck E."/>
        </authorList>
    </citation>
    <scope>NUCLEOTIDE SEQUENCE [LARGE SCALE GENOMIC DNA]</scope>
    <source>
        <strain evidence="1 2">LMG 1861</strain>
    </source>
</reference>
<sequence length="203" mass="21655">MNVTAIPPIARVAAPYPARVPLVNDTQPTFEAERLAREAAIRDAQRSRQAQAAWEAQRIARTREAAELARADTAADVRAPAAVALDGRTALDTELAPAFDPNILRDQYADTRLRRAVDAYAAQADSAVQQRAGNSNDLGTIEGLTPLQPYRVAMGNPQVQEWQAAVAVKAAAVGVPAVANIGATENVTDNARYRAGFAQEKTA</sequence>
<accession>A0A6S7DS08</accession>
<evidence type="ECO:0000313" key="1">
    <source>
        <dbReference type="EMBL" id="CAB3836130.1"/>
    </source>
</evidence>